<name>A0A830EWZ5_9EURY</name>
<dbReference type="Gene3D" id="3.40.50.300">
    <property type="entry name" value="P-loop containing nucleotide triphosphate hydrolases"/>
    <property type="match status" value="2"/>
</dbReference>
<dbReference type="Pfam" id="PF13476">
    <property type="entry name" value="AAA_23"/>
    <property type="match status" value="1"/>
</dbReference>
<dbReference type="GO" id="GO:0006302">
    <property type="term" value="P:double-strand break repair"/>
    <property type="evidence" value="ECO:0007669"/>
    <property type="project" value="InterPro"/>
</dbReference>
<dbReference type="EMBL" id="BMPF01000003">
    <property type="protein sequence ID" value="GGL39003.1"/>
    <property type="molecule type" value="Genomic_DNA"/>
</dbReference>
<dbReference type="Proteomes" id="UP000628840">
    <property type="component" value="Unassembled WGS sequence"/>
</dbReference>
<reference evidence="5 6" key="1">
    <citation type="journal article" date="2019" name="Int. J. Syst. Evol. Microbiol.">
        <title>The Global Catalogue of Microorganisms (GCM) 10K type strain sequencing project: providing services to taxonomists for standard genome sequencing and annotation.</title>
        <authorList>
            <consortium name="The Broad Institute Genomics Platform"/>
            <consortium name="The Broad Institute Genome Sequencing Center for Infectious Disease"/>
            <person name="Wu L."/>
            <person name="Ma J."/>
        </authorList>
    </citation>
    <scope>NUCLEOTIDE SEQUENCE [LARGE SCALE GENOMIC DNA]</scope>
    <source>
        <strain evidence="5 6">JCM 19585</strain>
    </source>
</reference>
<dbReference type="GO" id="GO:0016887">
    <property type="term" value="F:ATP hydrolysis activity"/>
    <property type="evidence" value="ECO:0007669"/>
    <property type="project" value="InterPro"/>
</dbReference>
<gene>
    <name evidence="5" type="ORF">GCM10009037_23350</name>
</gene>
<evidence type="ECO:0000313" key="6">
    <source>
        <dbReference type="Proteomes" id="UP000628840"/>
    </source>
</evidence>
<sequence length="653" mass="74501">MQTSRAEGTDASIRVSNIGGIESTEVDLTPGVNVLVGRNATNRTSFLQSLMAVSGSQRASLKGDAEEGRVELELGDETFTRVLTRRGDGVDFSGDPVLDDPELADLFAFLLEDNEARRAIATKGDLRDLVMRPVDTEAINDRIDELVAERERIDDEIESADAASRRIPELEERRVDLQDEIEAKREALEAKQDEIDEADAGVEESREEKDDLEQALDRLNDRRAELERVASRLENERSSLASVREEREDVEETLADLDAVDEDEVTFLEERVSSLRDRKRRLDSTITQLQSLIQFNEEMLDGEHTEVLQLLADEEGAESSAVTDALLPESEHSQGRCWTCGSEVSMDDVEETLEKLRSLAREKRTERSDVTSELEDVQAERNELETRIERRESLESRLEDLGEEIEEREDAVERLTDEREEAQTAVEDLEETVEDLEEGRHSAVLDLHREANELQFELNDLQDDLERVEEEITELQAEADRREDLEAEREELTTELEDLRTRIDRLEAEAVESFNEHMETVLDVLDYGNVSRVWIERAEEQVRQGRRKVEKTVFRLHVVRTGADGTAYEDTVDHLSESEREVIGLVFGLAGYLVHEVYEECPFMLLDSLEAIDSDRIAALVDYFHEYAPYIAVALLPEDAQALDDDYRRVTEI</sequence>
<accession>A0A830EWZ5</accession>
<feature type="region of interest" description="Disordered" evidence="3">
    <location>
        <begin position="187"/>
        <end position="211"/>
    </location>
</feature>
<protein>
    <submittedName>
        <fullName evidence="5">Chromosome segregation protein SMC</fullName>
    </submittedName>
</protein>
<comment type="caution">
    <text evidence="5">The sequence shown here is derived from an EMBL/GenBank/DDBJ whole genome shotgun (WGS) entry which is preliminary data.</text>
</comment>
<keyword evidence="1" id="KW-0175">Coiled coil</keyword>
<dbReference type="PANTHER" id="PTHR32114:SF2">
    <property type="entry name" value="ABC TRANSPORTER ABCH.3"/>
    <property type="match status" value="1"/>
</dbReference>
<evidence type="ECO:0000259" key="4">
    <source>
        <dbReference type="Pfam" id="PF13476"/>
    </source>
</evidence>
<feature type="compositionally biased region" description="Acidic residues" evidence="3">
    <location>
        <begin position="401"/>
        <end position="410"/>
    </location>
</feature>
<dbReference type="PANTHER" id="PTHR32114">
    <property type="entry name" value="ABC TRANSPORTER ABCH.3"/>
    <property type="match status" value="1"/>
</dbReference>
<comment type="similarity">
    <text evidence="2">Belongs to the Sph1/Sph2 family.</text>
</comment>
<dbReference type="OrthoDB" id="241568at2157"/>
<dbReference type="AlphaFoldDB" id="A0A830EWZ5"/>
<feature type="domain" description="Rad50/SbcC-type AAA" evidence="4">
    <location>
        <begin position="12"/>
        <end position="227"/>
    </location>
</feature>
<dbReference type="SUPFAM" id="SSF52540">
    <property type="entry name" value="P-loop containing nucleoside triphosphate hydrolases"/>
    <property type="match status" value="2"/>
</dbReference>
<organism evidence="5 6">
    <name type="scientific">Halarchaeum grantii</name>
    <dbReference type="NCBI Taxonomy" id="1193105"/>
    <lineage>
        <taxon>Archaea</taxon>
        <taxon>Methanobacteriati</taxon>
        <taxon>Methanobacteriota</taxon>
        <taxon>Stenosarchaea group</taxon>
        <taxon>Halobacteria</taxon>
        <taxon>Halobacteriales</taxon>
        <taxon>Halobacteriaceae</taxon>
    </lineage>
</organism>
<dbReference type="NCBIfam" id="NF045487">
    <property type="entry name" value="ASRP"/>
    <property type="match status" value="1"/>
</dbReference>
<feature type="region of interest" description="Disordered" evidence="3">
    <location>
        <begin position="401"/>
        <end position="424"/>
    </location>
</feature>
<dbReference type="Gene3D" id="1.20.1480.30">
    <property type="entry name" value="Designed four-helix bundle protein"/>
    <property type="match status" value="1"/>
</dbReference>
<evidence type="ECO:0000256" key="1">
    <source>
        <dbReference type="ARBA" id="ARBA00023054"/>
    </source>
</evidence>
<keyword evidence="6" id="KW-1185">Reference proteome</keyword>
<evidence type="ECO:0000313" key="5">
    <source>
        <dbReference type="EMBL" id="GGL39003.1"/>
    </source>
</evidence>
<evidence type="ECO:0000256" key="3">
    <source>
        <dbReference type="SAM" id="MobiDB-lite"/>
    </source>
</evidence>
<dbReference type="InterPro" id="IPR038729">
    <property type="entry name" value="Rad50/SbcC_AAA"/>
</dbReference>
<dbReference type="RefSeq" id="WP_188883918.1">
    <property type="nucleotide sequence ID" value="NZ_BMPF01000003.1"/>
</dbReference>
<dbReference type="InterPro" id="IPR027417">
    <property type="entry name" value="P-loop_NTPase"/>
</dbReference>
<evidence type="ECO:0000256" key="2">
    <source>
        <dbReference type="ARBA" id="ARBA00049666"/>
    </source>
</evidence>
<proteinExistence type="inferred from homology"/>
<dbReference type="Gene3D" id="1.10.287.510">
    <property type="entry name" value="Helix hairpin bin"/>
    <property type="match status" value="1"/>
</dbReference>